<comment type="subcellular location">
    <subcellularLocation>
        <location evidence="1">Nucleus</location>
    </subcellularLocation>
</comment>
<evidence type="ECO:0000256" key="4">
    <source>
        <dbReference type="ARBA" id="ARBA00023163"/>
    </source>
</evidence>
<dbReference type="PANTHER" id="PTHR47338">
    <property type="entry name" value="ZN(II)2CYS6 TRANSCRIPTION FACTOR (EUROFUNG)-RELATED"/>
    <property type="match status" value="1"/>
</dbReference>
<reference evidence="8" key="1">
    <citation type="journal article" date="2018" name="Nat. Microbiol.">
        <title>Leveraging single-cell genomics to expand the fungal tree of life.</title>
        <authorList>
            <person name="Ahrendt S.R."/>
            <person name="Quandt C.A."/>
            <person name="Ciobanu D."/>
            <person name="Clum A."/>
            <person name="Salamov A."/>
            <person name="Andreopoulos B."/>
            <person name="Cheng J.F."/>
            <person name="Woyke T."/>
            <person name="Pelin A."/>
            <person name="Henrissat B."/>
            <person name="Reynolds N.K."/>
            <person name="Benny G.L."/>
            <person name="Smith M.E."/>
            <person name="James T.Y."/>
            <person name="Grigoriev I.V."/>
        </authorList>
    </citation>
    <scope>NUCLEOTIDE SEQUENCE [LARGE SCALE GENOMIC DNA]</scope>
</reference>
<organism evidence="7 8">
    <name type="scientific">Piptocephalis cylindrospora</name>
    <dbReference type="NCBI Taxonomy" id="1907219"/>
    <lineage>
        <taxon>Eukaryota</taxon>
        <taxon>Fungi</taxon>
        <taxon>Fungi incertae sedis</taxon>
        <taxon>Zoopagomycota</taxon>
        <taxon>Zoopagomycotina</taxon>
        <taxon>Zoopagomycetes</taxon>
        <taxon>Zoopagales</taxon>
        <taxon>Piptocephalidaceae</taxon>
        <taxon>Piptocephalis</taxon>
    </lineage>
</organism>
<dbReference type="InterPro" id="IPR050815">
    <property type="entry name" value="TF_fung"/>
</dbReference>
<protein>
    <recommendedName>
        <fullName evidence="9">Transcription factor domain-containing protein</fullName>
    </recommendedName>
</protein>
<proteinExistence type="predicted"/>
<dbReference type="EMBL" id="KZ988756">
    <property type="protein sequence ID" value="RKP11633.1"/>
    <property type="molecule type" value="Genomic_DNA"/>
</dbReference>
<evidence type="ECO:0000256" key="3">
    <source>
        <dbReference type="ARBA" id="ARBA00023015"/>
    </source>
</evidence>
<evidence type="ECO:0008006" key="9">
    <source>
        <dbReference type="Google" id="ProtNLM"/>
    </source>
</evidence>
<evidence type="ECO:0000313" key="7">
    <source>
        <dbReference type="EMBL" id="RKP11633.1"/>
    </source>
</evidence>
<dbReference type="CDD" id="cd12148">
    <property type="entry name" value="fungal_TF_MHR"/>
    <property type="match status" value="1"/>
</dbReference>
<feature type="region of interest" description="Disordered" evidence="6">
    <location>
        <begin position="259"/>
        <end position="292"/>
    </location>
</feature>
<dbReference type="GO" id="GO:0046872">
    <property type="term" value="F:metal ion binding"/>
    <property type="evidence" value="ECO:0007669"/>
    <property type="project" value="UniProtKB-KW"/>
</dbReference>
<dbReference type="AlphaFoldDB" id="A0A4P9XYV8"/>
<evidence type="ECO:0000256" key="5">
    <source>
        <dbReference type="ARBA" id="ARBA00023242"/>
    </source>
</evidence>
<keyword evidence="4" id="KW-0804">Transcription</keyword>
<dbReference type="PANTHER" id="PTHR47338:SF5">
    <property type="entry name" value="ZN(II)2CYS6 TRANSCRIPTION FACTOR (EUROFUNG)"/>
    <property type="match status" value="1"/>
</dbReference>
<evidence type="ECO:0000256" key="1">
    <source>
        <dbReference type="ARBA" id="ARBA00004123"/>
    </source>
</evidence>
<feature type="region of interest" description="Disordered" evidence="6">
    <location>
        <begin position="304"/>
        <end position="359"/>
    </location>
</feature>
<evidence type="ECO:0000256" key="2">
    <source>
        <dbReference type="ARBA" id="ARBA00022723"/>
    </source>
</evidence>
<dbReference type="Proteomes" id="UP000267251">
    <property type="component" value="Unassembled WGS sequence"/>
</dbReference>
<name>A0A4P9XYV8_9FUNG</name>
<gene>
    <name evidence="7" type="ORF">BJ684DRAFT_21790</name>
</gene>
<feature type="compositionally biased region" description="Basic and acidic residues" evidence="6">
    <location>
        <begin position="306"/>
        <end position="336"/>
    </location>
</feature>
<sequence>MAVRFPINHEALGDTAFSSSSPPAPIFDVDSLNATLELAAQGSSLDSSLSSEGSAHPRFFPDPEDEWNSWQLNFSQLSVLCSKIASYIHRPSSRLEIPASSPRSTFARLWAGLQACESSFSPKTSPPRSILMKHYFLHSMIILLHRTRLTMDPAGHFIPVTTYAEESLNQVRTSASLIVQAINRDDMASVRTEPGIAFCAHTASLILLEIIINPYVSSSEKAQALQNISTCMTAMQEVARHWQVGNMYAAALNEAYRRSLPGHPPPSPSWPSPMDDCSHDHSSLPLSDQLSGDGTMMIVGASHWSLKKEKGGPDPLIDEKATRDRGSPEAPQDQRNENSQTEPRRANTNRRSKQEIEDELLMEVLDSTFLYP</sequence>
<evidence type="ECO:0000313" key="8">
    <source>
        <dbReference type="Proteomes" id="UP000267251"/>
    </source>
</evidence>
<dbReference type="GO" id="GO:0005634">
    <property type="term" value="C:nucleus"/>
    <property type="evidence" value="ECO:0007669"/>
    <property type="project" value="UniProtKB-SubCell"/>
</dbReference>
<dbReference type="GO" id="GO:0000981">
    <property type="term" value="F:DNA-binding transcription factor activity, RNA polymerase II-specific"/>
    <property type="evidence" value="ECO:0007669"/>
    <property type="project" value="InterPro"/>
</dbReference>
<feature type="compositionally biased region" description="Pro residues" evidence="6">
    <location>
        <begin position="262"/>
        <end position="271"/>
    </location>
</feature>
<keyword evidence="5" id="KW-0539">Nucleus</keyword>
<keyword evidence="8" id="KW-1185">Reference proteome</keyword>
<evidence type="ECO:0000256" key="6">
    <source>
        <dbReference type="SAM" id="MobiDB-lite"/>
    </source>
</evidence>
<keyword evidence="3" id="KW-0805">Transcription regulation</keyword>
<accession>A0A4P9XYV8</accession>
<keyword evidence="2" id="KW-0479">Metal-binding</keyword>